<evidence type="ECO:0000256" key="1">
    <source>
        <dbReference type="SAM" id="Phobius"/>
    </source>
</evidence>
<reference evidence="2 3" key="1">
    <citation type="journal article" date="2018" name="PLoS Genet.">
        <title>Population sequencing reveals clonal diversity and ancestral inbreeding in the grapevine cultivar Chardonnay.</title>
        <authorList>
            <person name="Roach M.J."/>
            <person name="Johnson D.L."/>
            <person name="Bohlmann J."/>
            <person name="van Vuuren H.J."/>
            <person name="Jones S.J."/>
            <person name="Pretorius I.S."/>
            <person name="Schmidt S.A."/>
            <person name="Borneman A.R."/>
        </authorList>
    </citation>
    <scope>NUCLEOTIDE SEQUENCE [LARGE SCALE GENOMIC DNA]</scope>
    <source>
        <strain evidence="3">cv. Chardonnay</strain>
        <tissue evidence="2">Leaf</tissue>
    </source>
</reference>
<comment type="caution">
    <text evidence="2">The sequence shown here is derived from an EMBL/GenBank/DDBJ whole genome shotgun (WGS) entry which is preliminary data.</text>
</comment>
<name>A0A438K485_VITVI</name>
<accession>A0A438K485</accession>
<dbReference type="AlphaFoldDB" id="A0A438K485"/>
<organism evidence="2 3">
    <name type="scientific">Vitis vinifera</name>
    <name type="common">Grape</name>
    <dbReference type="NCBI Taxonomy" id="29760"/>
    <lineage>
        <taxon>Eukaryota</taxon>
        <taxon>Viridiplantae</taxon>
        <taxon>Streptophyta</taxon>
        <taxon>Embryophyta</taxon>
        <taxon>Tracheophyta</taxon>
        <taxon>Spermatophyta</taxon>
        <taxon>Magnoliopsida</taxon>
        <taxon>eudicotyledons</taxon>
        <taxon>Gunneridae</taxon>
        <taxon>Pentapetalae</taxon>
        <taxon>rosids</taxon>
        <taxon>Vitales</taxon>
        <taxon>Vitaceae</taxon>
        <taxon>Viteae</taxon>
        <taxon>Vitis</taxon>
    </lineage>
</organism>
<dbReference type="Proteomes" id="UP000288805">
    <property type="component" value="Unassembled WGS sequence"/>
</dbReference>
<keyword evidence="1" id="KW-0472">Membrane</keyword>
<keyword evidence="1" id="KW-1133">Transmembrane helix</keyword>
<proteinExistence type="predicted"/>
<keyword evidence="1" id="KW-0812">Transmembrane</keyword>
<dbReference type="EMBL" id="QGNW01000017">
    <property type="protein sequence ID" value="RVX16022.1"/>
    <property type="molecule type" value="Genomic_DNA"/>
</dbReference>
<evidence type="ECO:0000313" key="2">
    <source>
        <dbReference type="EMBL" id="RVX16022.1"/>
    </source>
</evidence>
<protein>
    <submittedName>
        <fullName evidence="2">Uncharacterized protein</fullName>
    </submittedName>
</protein>
<feature type="transmembrane region" description="Helical" evidence="1">
    <location>
        <begin position="20"/>
        <end position="37"/>
    </location>
</feature>
<sequence length="93" mass="10769">MPSSAKHPSRKPMWSGVKFAYLIIAMSLFPTCSRRLLGLWKLDKRRWDVRGIVQLPWTRHIKNYSGFNKPAHRDQQPDLVPDICNASIRQPGV</sequence>
<evidence type="ECO:0000313" key="3">
    <source>
        <dbReference type="Proteomes" id="UP000288805"/>
    </source>
</evidence>
<gene>
    <name evidence="2" type="ORF">CK203_005642</name>
</gene>